<dbReference type="RefSeq" id="WP_229641667.1">
    <property type="nucleotide sequence ID" value="NZ_JADWDC010000047.1"/>
</dbReference>
<dbReference type="InterPro" id="IPR050925">
    <property type="entry name" value="Rhomboid_protease_S54"/>
</dbReference>
<comment type="similarity">
    <text evidence="2">Belongs to the peptidase S54 family.</text>
</comment>
<reference evidence="9" key="1">
    <citation type="journal article" date="2021" name="Antonie Van Leeuwenhoek">
        <title>Draft genome and description of Waterburya agarophytonicola gen. nov. sp. nov. (Pleurocapsales, Cyanobacteria): a seaweed symbiont.</title>
        <authorList>
            <person name="Bonthond G."/>
            <person name="Shalygin S."/>
            <person name="Bayer T."/>
            <person name="Weinberger F."/>
        </authorList>
    </citation>
    <scope>NUCLEOTIDE SEQUENCE</scope>
    <source>
        <strain evidence="9">KI4</strain>
    </source>
</reference>
<dbReference type="Gene3D" id="1.20.1540.10">
    <property type="entry name" value="Rhomboid-like"/>
    <property type="match status" value="1"/>
</dbReference>
<dbReference type="PANTHER" id="PTHR43731">
    <property type="entry name" value="RHOMBOID PROTEASE"/>
    <property type="match status" value="1"/>
</dbReference>
<accession>A0A964BTS5</accession>
<dbReference type="GO" id="GO:0006508">
    <property type="term" value="P:proteolysis"/>
    <property type="evidence" value="ECO:0007669"/>
    <property type="project" value="UniProtKB-KW"/>
</dbReference>
<dbReference type="AlphaFoldDB" id="A0A964BTS5"/>
<evidence type="ECO:0000256" key="5">
    <source>
        <dbReference type="ARBA" id="ARBA00022989"/>
    </source>
</evidence>
<evidence type="ECO:0000256" key="6">
    <source>
        <dbReference type="ARBA" id="ARBA00023136"/>
    </source>
</evidence>
<feature type="transmembrane region" description="Helical" evidence="7">
    <location>
        <begin position="9"/>
        <end position="27"/>
    </location>
</feature>
<evidence type="ECO:0000313" key="9">
    <source>
        <dbReference type="EMBL" id="MCC0178567.1"/>
    </source>
</evidence>
<protein>
    <submittedName>
        <fullName evidence="9">Rhomboid family intramembrane serine protease</fullName>
    </submittedName>
</protein>
<keyword evidence="5 7" id="KW-1133">Transmembrane helix</keyword>
<dbReference type="PANTHER" id="PTHR43731:SF14">
    <property type="entry name" value="PRESENILIN-ASSOCIATED RHOMBOID-LIKE PROTEIN, MITOCHONDRIAL"/>
    <property type="match status" value="1"/>
</dbReference>
<feature type="transmembrane region" description="Helical" evidence="7">
    <location>
        <begin position="123"/>
        <end position="147"/>
    </location>
</feature>
<organism evidence="9 10">
    <name type="scientific">Waterburya agarophytonicola KI4</name>
    <dbReference type="NCBI Taxonomy" id="2874699"/>
    <lineage>
        <taxon>Bacteria</taxon>
        <taxon>Bacillati</taxon>
        <taxon>Cyanobacteriota</taxon>
        <taxon>Cyanophyceae</taxon>
        <taxon>Pleurocapsales</taxon>
        <taxon>Hyellaceae</taxon>
        <taxon>Waterburya</taxon>
        <taxon>Waterburya agarophytonicola</taxon>
    </lineage>
</organism>
<dbReference type="Proteomes" id="UP000729733">
    <property type="component" value="Unassembled WGS sequence"/>
</dbReference>
<dbReference type="InterPro" id="IPR022764">
    <property type="entry name" value="Peptidase_S54_rhomboid_dom"/>
</dbReference>
<feature type="transmembrane region" description="Helical" evidence="7">
    <location>
        <begin position="64"/>
        <end position="82"/>
    </location>
</feature>
<keyword evidence="9" id="KW-0645">Protease</keyword>
<evidence type="ECO:0000256" key="4">
    <source>
        <dbReference type="ARBA" id="ARBA00022801"/>
    </source>
</evidence>
<feature type="transmembrane region" description="Helical" evidence="7">
    <location>
        <begin position="185"/>
        <end position="203"/>
    </location>
</feature>
<dbReference type="SUPFAM" id="SSF144091">
    <property type="entry name" value="Rhomboid-like"/>
    <property type="match status" value="1"/>
</dbReference>
<dbReference type="GO" id="GO:0004252">
    <property type="term" value="F:serine-type endopeptidase activity"/>
    <property type="evidence" value="ECO:0007669"/>
    <property type="project" value="InterPro"/>
</dbReference>
<dbReference type="EMBL" id="JADWDC010000047">
    <property type="protein sequence ID" value="MCC0178567.1"/>
    <property type="molecule type" value="Genomic_DNA"/>
</dbReference>
<evidence type="ECO:0000313" key="10">
    <source>
        <dbReference type="Proteomes" id="UP000729733"/>
    </source>
</evidence>
<evidence type="ECO:0000256" key="1">
    <source>
        <dbReference type="ARBA" id="ARBA00004141"/>
    </source>
</evidence>
<evidence type="ECO:0000259" key="8">
    <source>
        <dbReference type="Pfam" id="PF01694"/>
    </source>
</evidence>
<proteinExistence type="inferred from homology"/>
<evidence type="ECO:0000256" key="7">
    <source>
        <dbReference type="SAM" id="Phobius"/>
    </source>
</evidence>
<comment type="subcellular location">
    <subcellularLocation>
        <location evidence="1">Membrane</location>
        <topology evidence="1">Multi-pass membrane protein</topology>
    </subcellularLocation>
</comment>
<gene>
    <name evidence="9" type="ORF">I4641_16455</name>
</gene>
<name>A0A964BTS5_9CYAN</name>
<dbReference type="Pfam" id="PF01694">
    <property type="entry name" value="Rhomboid"/>
    <property type="match status" value="1"/>
</dbReference>
<sequence length="209" mass="23524">MRQSDRQVGIAYTTYILIALNLLVYALEIKFGGSQNSIALERLGALIPEKVWAGEWWRLIGANFLHYGSFHLATNMLSLFFIGRLIELSLGAKYYLTIYLVSGIGSMLTFSLLAFQLGLSNVFLVGASAAIMGLIGAILAISLQIWLRKRYSLTAKRRLQQVILIIIIQFIFDNIIPQVSFHSHLFGFIIGFLISSVLVFIKFKMKEVQ</sequence>
<keyword evidence="6 7" id="KW-0472">Membrane</keyword>
<comment type="caution">
    <text evidence="9">The sequence shown here is derived from an EMBL/GenBank/DDBJ whole genome shotgun (WGS) entry which is preliminary data.</text>
</comment>
<keyword evidence="10" id="KW-1185">Reference proteome</keyword>
<evidence type="ECO:0000256" key="2">
    <source>
        <dbReference type="ARBA" id="ARBA00009045"/>
    </source>
</evidence>
<feature type="transmembrane region" description="Helical" evidence="7">
    <location>
        <begin position="94"/>
        <end position="117"/>
    </location>
</feature>
<keyword evidence="4" id="KW-0378">Hydrolase</keyword>
<feature type="domain" description="Peptidase S54 rhomboid" evidence="8">
    <location>
        <begin position="54"/>
        <end position="198"/>
    </location>
</feature>
<feature type="transmembrane region" description="Helical" evidence="7">
    <location>
        <begin position="159"/>
        <end position="179"/>
    </location>
</feature>
<dbReference type="InterPro" id="IPR035952">
    <property type="entry name" value="Rhomboid-like_sf"/>
</dbReference>
<evidence type="ECO:0000256" key="3">
    <source>
        <dbReference type="ARBA" id="ARBA00022692"/>
    </source>
</evidence>
<dbReference type="GO" id="GO:0016020">
    <property type="term" value="C:membrane"/>
    <property type="evidence" value="ECO:0007669"/>
    <property type="project" value="UniProtKB-SubCell"/>
</dbReference>
<keyword evidence="3 7" id="KW-0812">Transmembrane</keyword>